<dbReference type="EMBL" id="JBBWWQ010000007">
    <property type="protein sequence ID" value="KAK8942324.1"/>
    <property type="molecule type" value="Genomic_DNA"/>
</dbReference>
<evidence type="ECO:0000256" key="1">
    <source>
        <dbReference type="SAM" id="MobiDB-lite"/>
    </source>
</evidence>
<evidence type="ECO:0000313" key="3">
    <source>
        <dbReference type="EMBL" id="KAK8942325.1"/>
    </source>
</evidence>
<organism evidence="2 4">
    <name type="scientific">Platanthera zijinensis</name>
    <dbReference type="NCBI Taxonomy" id="2320716"/>
    <lineage>
        <taxon>Eukaryota</taxon>
        <taxon>Viridiplantae</taxon>
        <taxon>Streptophyta</taxon>
        <taxon>Embryophyta</taxon>
        <taxon>Tracheophyta</taxon>
        <taxon>Spermatophyta</taxon>
        <taxon>Magnoliopsida</taxon>
        <taxon>Liliopsida</taxon>
        <taxon>Asparagales</taxon>
        <taxon>Orchidaceae</taxon>
        <taxon>Orchidoideae</taxon>
        <taxon>Orchideae</taxon>
        <taxon>Orchidinae</taxon>
        <taxon>Platanthera</taxon>
    </lineage>
</organism>
<protein>
    <submittedName>
        <fullName evidence="2">Uncharacterized protein</fullName>
    </submittedName>
</protein>
<dbReference type="Proteomes" id="UP001418222">
    <property type="component" value="Unassembled WGS sequence"/>
</dbReference>
<gene>
    <name evidence="3" type="ORF">KSP39_PZI009520</name>
    <name evidence="2" type="ORF">KSP39_PZI009521</name>
</gene>
<evidence type="ECO:0000313" key="2">
    <source>
        <dbReference type="EMBL" id="KAK8942324.1"/>
    </source>
</evidence>
<reference evidence="2" key="2">
    <citation type="submission" date="2024-02" db="EMBL/GenBank/DDBJ databases">
        <authorList>
            <person name="Li M.-H."/>
            <person name="Liu K.-W."/>
            <person name="Li Z."/>
            <person name="Lu H.-C."/>
            <person name="Ye Q.-L."/>
            <person name="Zhang D."/>
            <person name="Wang J.-Y."/>
            <person name="Li Y.-F."/>
            <person name="Zhong Z.-M."/>
            <person name="Liu X."/>
            <person name="Yu X."/>
            <person name="Liu D.-K."/>
            <person name="Tu X.-D."/>
            <person name="Liu B."/>
            <person name="Hao Y."/>
            <person name="Liao X.-Y."/>
            <person name="Jiang Y.-T."/>
            <person name="Sun W.-H."/>
            <person name="Chen J."/>
            <person name="Ai Y."/>
            <person name="Zhai J.-W."/>
            <person name="Wu S.-S."/>
            <person name="Zhou Z."/>
            <person name="Hsiao Y.-Y."/>
            <person name="Wu W.-L."/>
            <person name="Chen Y.-Y."/>
            <person name="Lin Y.-F."/>
            <person name="Hsu J.-L."/>
            <person name="Li C.-Y."/>
            <person name="Wang Z.-W."/>
            <person name="Zhao X."/>
            <person name="Zhong W.-Y."/>
            <person name="Ma X.-K."/>
            <person name="Ma L."/>
            <person name="Huang J."/>
            <person name="Chen G.-Z."/>
            <person name="Huang M.-Z."/>
            <person name="Huang L."/>
            <person name="Peng D.-H."/>
            <person name="Luo Y.-B."/>
            <person name="Zou S.-Q."/>
            <person name="Chen S.-P."/>
            <person name="Lan S."/>
            <person name="Tsai W.-C."/>
            <person name="Van De Peer Y."/>
            <person name="Liu Z.-J."/>
        </authorList>
    </citation>
    <scope>NUCLEOTIDE SEQUENCE</scope>
    <source>
        <strain evidence="2">Lor287</strain>
        <tissue evidence="2">Leaf</tissue>
    </source>
</reference>
<feature type="region of interest" description="Disordered" evidence="1">
    <location>
        <begin position="42"/>
        <end position="61"/>
    </location>
</feature>
<reference evidence="2 4" key="1">
    <citation type="journal article" date="2022" name="Nat. Plants">
        <title>Genomes of leafy and leafless Platanthera orchids illuminate the evolution of mycoheterotrophy.</title>
        <authorList>
            <person name="Li M.H."/>
            <person name="Liu K.W."/>
            <person name="Li Z."/>
            <person name="Lu H.C."/>
            <person name="Ye Q.L."/>
            <person name="Zhang D."/>
            <person name="Wang J.Y."/>
            <person name="Li Y.F."/>
            <person name="Zhong Z.M."/>
            <person name="Liu X."/>
            <person name="Yu X."/>
            <person name="Liu D.K."/>
            <person name="Tu X.D."/>
            <person name="Liu B."/>
            <person name="Hao Y."/>
            <person name="Liao X.Y."/>
            <person name="Jiang Y.T."/>
            <person name="Sun W.H."/>
            <person name="Chen J."/>
            <person name="Chen Y.Q."/>
            <person name="Ai Y."/>
            <person name="Zhai J.W."/>
            <person name="Wu S.S."/>
            <person name="Zhou Z."/>
            <person name="Hsiao Y.Y."/>
            <person name="Wu W.L."/>
            <person name="Chen Y.Y."/>
            <person name="Lin Y.F."/>
            <person name="Hsu J.L."/>
            <person name="Li C.Y."/>
            <person name="Wang Z.W."/>
            <person name="Zhao X."/>
            <person name="Zhong W.Y."/>
            <person name="Ma X.K."/>
            <person name="Ma L."/>
            <person name="Huang J."/>
            <person name="Chen G.Z."/>
            <person name="Huang M.Z."/>
            <person name="Huang L."/>
            <person name="Peng D.H."/>
            <person name="Luo Y.B."/>
            <person name="Zou S.Q."/>
            <person name="Chen S.P."/>
            <person name="Lan S."/>
            <person name="Tsai W.C."/>
            <person name="Van de Peer Y."/>
            <person name="Liu Z.J."/>
        </authorList>
    </citation>
    <scope>NUCLEOTIDE SEQUENCE [LARGE SCALE GENOMIC DNA]</scope>
    <source>
        <strain evidence="2">Lor287</strain>
    </source>
</reference>
<comment type="caution">
    <text evidence="2">The sequence shown here is derived from an EMBL/GenBank/DDBJ whole genome shotgun (WGS) entry which is preliminary data.</text>
</comment>
<accession>A0AAP0BM69</accession>
<dbReference type="AlphaFoldDB" id="A0AAP0BM69"/>
<proteinExistence type="predicted"/>
<keyword evidence="4" id="KW-1185">Reference proteome</keyword>
<sequence>MSRRTRRPKIFSENSGHRDEGQLEEEEDHAAHRHSSLKELMAETDGRRNTGEGSFKSAEFAGEEKVEDEAVEVREFCFEGRETGEKRSSAVLVVERKGSFVGKYMKVLNRLIKAKSYPAKRGSVILLPLK</sequence>
<evidence type="ECO:0000313" key="4">
    <source>
        <dbReference type="Proteomes" id="UP001418222"/>
    </source>
</evidence>
<dbReference type="EMBL" id="JBBWWQ010000007">
    <property type="protein sequence ID" value="KAK8942325.1"/>
    <property type="molecule type" value="Genomic_DNA"/>
</dbReference>
<name>A0AAP0BM69_9ASPA</name>
<feature type="region of interest" description="Disordered" evidence="1">
    <location>
        <begin position="1"/>
        <end position="35"/>
    </location>
</feature>